<dbReference type="Proteomes" id="UP000183174">
    <property type="component" value="Unassembled WGS sequence"/>
</dbReference>
<dbReference type="EMBL" id="LJYF01000026">
    <property type="protein sequence ID" value="KRP96687.1"/>
    <property type="molecule type" value="Genomic_DNA"/>
</dbReference>
<evidence type="ECO:0000313" key="3">
    <source>
        <dbReference type="EMBL" id="KRP96687.1"/>
    </source>
</evidence>
<dbReference type="AlphaFoldDB" id="A0A0R3CGN1"/>
<reference evidence="3 5" key="1">
    <citation type="submission" date="2015-09" db="EMBL/GenBank/DDBJ databases">
        <title>Draft Genome Sequence of the Strain BR 3267 (Bradyrhizobium yuanmingense) recommended as inoculant for cowpea in Brazil.</title>
        <authorList>
            <person name="Simoes-Araujo J.L."/>
            <person name="Zilli J.E."/>
        </authorList>
    </citation>
    <scope>NUCLEOTIDE SEQUENCE [LARGE SCALE GENOMIC DNA]</scope>
    <source>
        <strain evidence="3 5">BR3267</strain>
    </source>
</reference>
<evidence type="ECO:0000256" key="1">
    <source>
        <dbReference type="SAM" id="MobiDB-lite"/>
    </source>
</evidence>
<sequence length="70" mass="7495">MTYQNEDRRADRARRNSPVGWAVGAIFVIAVVAAVFFYNGREFGPQTTTSNPNTAPNVTTGSNPPAAPAK</sequence>
<dbReference type="EMBL" id="FMAE01000003">
    <property type="protein sequence ID" value="SCB26350.1"/>
    <property type="molecule type" value="Genomic_DNA"/>
</dbReference>
<keyword evidence="2" id="KW-0472">Membrane</keyword>
<name>A0A0R3CGN1_9BRAD</name>
<dbReference type="RefSeq" id="WP_036028638.1">
    <property type="nucleotide sequence ID" value="NZ_FMAE01000003.1"/>
</dbReference>
<evidence type="ECO:0000313" key="5">
    <source>
        <dbReference type="Proteomes" id="UP000051380"/>
    </source>
</evidence>
<dbReference type="Proteomes" id="UP000051380">
    <property type="component" value="Unassembled WGS sequence"/>
</dbReference>
<feature type="compositionally biased region" description="Polar residues" evidence="1">
    <location>
        <begin position="45"/>
        <end position="63"/>
    </location>
</feature>
<feature type="transmembrane region" description="Helical" evidence="2">
    <location>
        <begin position="21"/>
        <end position="38"/>
    </location>
</feature>
<keyword evidence="2" id="KW-1133">Transmembrane helix</keyword>
<evidence type="ECO:0000313" key="4">
    <source>
        <dbReference type="EMBL" id="SCB26350.1"/>
    </source>
</evidence>
<dbReference type="OrthoDB" id="8256335at2"/>
<proteinExistence type="predicted"/>
<accession>A0A0R3CGN1</accession>
<keyword evidence="2" id="KW-0812">Transmembrane</keyword>
<feature type="region of interest" description="Disordered" evidence="1">
    <location>
        <begin position="43"/>
        <end position="70"/>
    </location>
</feature>
<evidence type="ECO:0000256" key="2">
    <source>
        <dbReference type="SAM" id="Phobius"/>
    </source>
</evidence>
<gene>
    <name evidence="3" type="ORF">AOQ72_20155</name>
    <name evidence="4" type="ORF">GA0061099_1003726</name>
</gene>
<evidence type="ECO:0000313" key="6">
    <source>
        <dbReference type="Proteomes" id="UP000183174"/>
    </source>
</evidence>
<protein>
    <submittedName>
        <fullName evidence="3">Uncharacterized protein</fullName>
    </submittedName>
</protein>
<reference evidence="4 6" key="2">
    <citation type="submission" date="2016-08" db="EMBL/GenBank/DDBJ databases">
        <authorList>
            <person name="Seilhamer J.J."/>
        </authorList>
    </citation>
    <scope>NUCLEOTIDE SEQUENCE [LARGE SCALE GENOMIC DNA]</scope>
    <source>
        <strain evidence="4 6">CCBAU 10071</strain>
    </source>
</reference>
<organism evidence="3 5">
    <name type="scientific">Bradyrhizobium yuanmingense</name>
    <dbReference type="NCBI Taxonomy" id="108015"/>
    <lineage>
        <taxon>Bacteria</taxon>
        <taxon>Pseudomonadati</taxon>
        <taxon>Pseudomonadota</taxon>
        <taxon>Alphaproteobacteria</taxon>
        <taxon>Hyphomicrobiales</taxon>
        <taxon>Nitrobacteraceae</taxon>
        <taxon>Bradyrhizobium</taxon>
    </lineage>
</organism>